<dbReference type="Pfam" id="PF00574">
    <property type="entry name" value="CLP_protease"/>
    <property type="match status" value="1"/>
</dbReference>
<comment type="catalytic activity">
    <reaction evidence="6 7">
        <text>Hydrolysis of proteins to small peptides in the presence of ATP and magnesium. alpha-casein is the usual test substrate. In the absence of ATP, only oligopeptides shorter than five residues are hydrolyzed (such as succinyl-Leu-Tyr-|-NHMec, and Leu-Tyr-Leu-|-Tyr-Trp, in which cleavage of the -Tyr-|-Leu- and -Tyr-|-Trp bonds also occurs).</text>
        <dbReference type="EC" id="3.4.21.92"/>
    </reaction>
</comment>
<gene>
    <name evidence="7" type="primary">clpP</name>
    <name evidence="9" type="ORF">A3C81_00095</name>
</gene>
<evidence type="ECO:0000256" key="4">
    <source>
        <dbReference type="ARBA" id="ARBA00022801"/>
    </source>
</evidence>
<dbReference type="GO" id="GO:0051117">
    <property type="term" value="F:ATPase binding"/>
    <property type="evidence" value="ECO:0007669"/>
    <property type="project" value="TreeGrafter"/>
</dbReference>
<evidence type="ECO:0000313" key="10">
    <source>
        <dbReference type="Proteomes" id="UP000177796"/>
    </source>
</evidence>
<dbReference type="FunFam" id="3.90.226.10:FF:000001">
    <property type="entry name" value="ATP-dependent Clp protease proteolytic subunit"/>
    <property type="match status" value="1"/>
</dbReference>
<feature type="active site" description="Nucleophile" evidence="7">
    <location>
        <position position="104"/>
    </location>
</feature>
<evidence type="ECO:0000256" key="1">
    <source>
        <dbReference type="ARBA" id="ARBA00007039"/>
    </source>
</evidence>
<evidence type="ECO:0000256" key="6">
    <source>
        <dbReference type="ARBA" id="ARBA00034021"/>
    </source>
</evidence>
<dbReference type="SUPFAM" id="SSF52096">
    <property type="entry name" value="ClpP/crotonase"/>
    <property type="match status" value="1"/>
</dbReference>
<comment type="similarity">
    <text evidence="1 7 8">Belongs to the peptidase S14 family.</text>
</comment>
<dbReference type="Proteomes" id="UP000177796">
    <property type="component" value="Unassembled WGS sequence"/>
</dbReference>
<dbReference type="NCBIfam" id="NF009205">
    <property type="entry name" value="PRK12553.1"/>
    <property type="match status" value="1"/>
</dbReference>
<dbReference type="GO" id="GO:0004176">
    <property type="term" value="F:ATP-dependent peptidase activity"/>
    <property type="evidence" value="ECO:0007669"/>
    <property type="project" value="InterPro"/>
</dbReference>
<dbReference type="InterPro" id="IPR023562">
    <property type="entry name" value="ClpP/TepA"/>
</dbReference>
<proteinExistence type="inferred from homology"/>
<evidence type="ECO:0000256" key="8">
    <source>
        <dbReference type="RuleBase" id="RU003567"/>
    </source>
</evidence>
<dbReference type="GO" id="GO:0006515">
    <property type="term" value="P:protein quality control for misfolded or incompletely synthesized proteins"/>
    <property type="evidence" value="ECO:0007669"/>
    <property type="project" value="TreeGrafter"/>
</dbReference>
<name>A0A1F8FRU9_9BACT</name>
<keyword evidence="2 7" id="KW-0963">Cytoplasm</keyword>
<sequence>MEEEYNTYLIPTVIEKETHGERAYDIYSRLLKDRIVFLGGPIMDPVANTIIAQLLFLELQDPKKDIYLYINSPGGSVSATLAVYDTMQHIKPDVATLCVGFAASGAAILLAGGTKGKRYILPNAEVMIHQVLGGTEGQASDIAIDAKHIVHVKEKINRILAYHTGRSLEAIERDADRNFYMDSDEAKKYGLVDEIVKSKNHFPKGKNNNHR</sequence>
<protein>
    <recommendedName>
        <fullName evidence="7 8">ATP-dependent Clp protease proteolytic subunit</fullName>
        <ecNumber evidence="7">3.4.21.92</ecNumber>
    </recommendedName>
    <alternativeName>
        <fullName evidence="7">Endopeptidase Clp</fullName>
    </alternativeName>
</protein>
<evidence type="ECO:0000256" key="5">
    <source>
        <dbReference type="ARBA" id="ARBA00022825"/>
    </source>
</evidence>
<keyword evidence="4 7" id="KW-0378">Hydrolase</keyword>
<comment type="caution">
    <text evidence="9">The sequence shown here is derived from an EMBL/GenBank/DDBJ whole genome shotgun (WGS) entry which is preliminary data.</text>
</comment>
<evidence type="ECO:0000256" key="7">
    <source>
        <dbReference type="HAMAP-Rule" id="MF_00444"/>
    </source>
</evidence>
<dbReference type="CDD" id="cd07017">
    <property type="entry name" value="S14_ClpP_2"/>
    <property type="match status" value="1"/>
</dbReference>
<dbReference type="InterPro" id="IPR029045">
    <property type="entry name" value="ClpP/crotonase-like_dom_sf"/>
</dbReference>
<dbReference type="GO" id="GO:0005737">
    <property type="term" value="C:cytoplasm"/>
    <property type="evidence" value="ECO:0007669"/>
    <property type="project" value="UniProtKB-SubCell"/>
</dbReference>
<keyword evidence="3 7" id="KW-0645">Protease</keyword>
<comment type="function">
    <text evidence="7">Cleaves peptides in various proteins in a process that requires ATP hydrolysis. Has a chymotrypsin-like activity. Plays a major role in the degradation of misfolded proteins.</text>
</comment>
<comment type="subunit">
    <text evidence="7">Fourteen ClpP subunits assemble into 2 heptameric rings which stack back to back to give a disk-like structure with a central cavity, resembling the structure of eukaryotic proteasomes.</text>
</comment>
<dbReference type="GO" id="GO:0009368">
    <property type="term" value="C:endopeptidase Clp complex"/>
    <property type="evidence" value="ECO:0007669"/>
    <property type="project" value="TreeGrafter"/>
</dbReference>
<dbReference type="NCBIfam" id="NF001368">
    <property type="entry name" value="PRK00277.1"/>
    <property type="match status" value="1"/>
</dbReference>
<feature type="active site" evidence="7">
    <location>
        <position position="129"/>
    </location>
</feature>
<dbReference type="InterPro" id="IPR001907">
    <property type="entry name" value="ClpP"/>
</dbReference>
<evidence type="ECO:0000256" key="3">
    <source>
        <dbReference type="ARBA" id="ARBA00022670"/>
    </source>
</evidence>
<dbReference type="AlphaFoldDB" id="A0A1F8FRU9"/>
<dbReference type="EC" id="3.4.21.92" evidence="7"/>
<dbReference type="PANTHER" id="PTHR10381:SF70">
    <property type="entry name" value="ATP-DEPENDENT CLP PROTEASE PROTEOLYTIC SUBUNIT"/>
    <property type="match status" value="1"/>
</dbReference>
<accession>A0A1F8FRU9</accession>
<dbReference type="Gene3D" id="3.90.226.10">
    <property type="entry name" value="2-enoyl-CoA Hydratase, Chain A, domain 1"/>
    <property type="match status" value="1"/>
</dbReference>
<comment type="subcellular location">
    <subcellularLocation>
        <location evidence="7">Cytoplasm</location>
    </subcellularLocation>
</comment>
<dbReference type="GO" id="GO:0004252">
    <property type="term" value="F:serine-type endopeptidase activity"/>
    <property type="evidence" value="ECO:0007669"/>
    <property type="project" value="UniProtKB-UniRule"/>
</dbReference>
<evidence type="ECO:0000256" key="2">
    <source>
        <dbReference type="ARBA" id="ARBA00022490"/>
    </source>
</evidence>
<dbReference type="PANTHER" id="PTHR10381">
    <property type="entry name" value="ATP-DEPENDENT CLP PROTEASE PROTEOLYTIC SUBUNIT"/>
    <property type="match status" value="1"/>
</dbReference>
<dbReference type="EMBL" id="MGJY01000024">
    <property type="protein sequence ID" value="OGN15914.1"/>
    <property type="molecule type" value="Genomic_DNA"/>
</dbReference>
<reference evidence="9 10" key="1">
    <citation type="journal article" date="2016" name="Nat. Commun.">
        <title>Thousands of microbial genomes shed light on interconnected biogeochemical processes in an aquifer system.</title>
        <authorList>
            <person name="Anantharaman K."/>
            <person name="Brown C.T."/>
            <person name="Hug L.A."/>
            <person name="Sharon I."/>
            <person name="Castelle C.J."/>
            <person name="Probst A.J."/>
            <person name="Thomas B.C."/>
            <person name="Singh A."/>
            <person name="Wilkins M.J."/>
            <person name="Karaoz U."/>
            <person name="Brodie E.L."/>
            <person name="Williams K.H."/>
            <person name="Hubbard S.S."/>
            <person name="Banfield J.F."/>
        </authorList>
    </citation>
    <scope>NUCLEOTIDE SEQUENCE [LARGE SCALE GENOMIC DNA]</scope>
</reference>
<dbReference type="PRINTS" id="PR00127">
    <property type="entry name" value="CLPPROTEASEP"/>
</dbReference>
<dbReference type="HAMAP" id="MF_00444">
    <property type="entry name" value="ClpP"/>
    <property type="match status" value="1"/>
</dbReference>
<evidence type="ECO:0000313" key="9">
    <source>
        <dbReference type="EMBL" id="OGN15914.1"/>
    </source>
</evidence>
<keyword evidence="5 7" id="KW-0720">Serine protease</keyword>
<organism evidence="9 10">
    <name type="scientific">Candidatus Yanofskybacteria bacterium RIFCSPHIGHO2_02_FULL_46_19</name>
    <dbReference type="NCBI Taxonomy" id="1802684"/>
    <lineage>
        <taxon>Bacteria</taxon>
        <taxon>Candidatus Yanofskyibacteriota</taxon>
    </lineage>
</organism>